<evidence type="ECO:0000313" key="3">
    <source>
        <dbReference type="Proteomes" id="UP000056750"/>
    </source>
</evidence>
<name>A0AAW7Z7C2_9ALTE</name>
<dbReference type="Proteomes" id="UP000056750">
    <property type="component" value="Chromosome"/>
</dbReference>
<dbReference type="KEGG" id="asq:AVL57_15955"/>
<sequence length="110" mass="13059">METRLPLYKKLLVMCRIEPGCLGPQGTDYVEEFCVFAKQKLKDNRGHCLRWVVKPRYDKSLPELEFQMKNITVSRENADKYMNSFDIDIDVFEEELEETLADLVDVFFER</sequence>
<reference evidence="2" key="2">
    <citation type="submission" date="2023-07" db="EMBL/GenBank/DDBJ databases">
        <title>Genome content predicts the carbon catabolic preferences of heterotrophic bacteria.</title>
        <authorList>
            <person name="Gralka M."/>
        </authorList>
    </citation>
    <scope>NUCLEOTIDE SEQUENCE</scope>
    <source>
        <strain evidence="2">F2M12</strain>
    </source>
</reference>
<evidence type="ECO:0000313" key="2">
    <source>
        <dbReference type="EMBL" id="MDO6579165.1"/>
    </source>
</evidence>
<dbReference type="EMBL" id="JAUOQI010000016">
    <property type="protein sequence ID" value="MDO6579165.1"/>
    <property type="molecule type" value="Genomic_DNA"/>
</dbReference>
<proteinExistence type="predicted"/>
<protein>
    <submittedName>
        <fullName evidence="2">Uncharacterized protein</fullName>
    </submittedName>
</protein>
<evidence type="ECO:0000313" key="4">
    <source>
        <dbReference type="Proteomes" id="UP001170717"/>
    </source>
</evidence>
<dbReference type="Proteomes" id="UP001170717">
    <property type="component" value="Unassembled WGS sequence"/>
</dbReference>
<dbReference type="RefSeq" id="WP_057790095.1">
    <property type="nucleotide sequence ID" value="NZ_CANLMS010000001.1"/>
</dbReference>
<accession>A0AAW7Z7C2</accession>
<dbReference type="EMBL" id="CP013926">
    <property type="protein sequence ID" value="AMJ75328.1"/>
    <property type="molecule type" value="Genomic_DNA"/>
</dbReference>
<organism evidence="2 4">
    <name type="scientific">Alteromonas stellipolaris</name>
    <dbReference type="NCBI Taxonomy" id="233316"/>
    <lineage>
        <taxon>Bacteria</taxon>
        <taxon>Pseudomonadati</taxon>
        <taxon>Pseudomonadota</taxon>
        <taxon>Gammaproteobacteria</taxon>
        <taxon>Alteromonadales</taxon>
        <taxon>Alteromonadaceae</taxon>
        <taxon>Alteromonas/Salinimonas group</taxon>
        <taxon>Alteromonas</taxon>
    </lineage>
</organism>
<gene>
    <name evidence="1" type="ORF">AVL57_15955</name>
    <name evidence="2" type="ORF">Q4527_17310</name>
</gene>
<dbReference type="AlphaFoldDB" id="A0AAW7Z7C2"/>
<dbReference type="GeneID" id="83259209"/>
<evidence type="ECO:0000313" key="1">
    <source>
        <dbReference type="EMBL" id="AMJ75328.1"/>
    </source>
</evidence>
<keyword evidence="3" id="KW-1185">Reference proteome</keyword>
<reference evidence="1 3" key="1">
    <citation type="submission" date="2015-12" db="EMBL/GenBank/DDBJ databases">
        <title>Intraspecies pangenome expansion in the marine bacterium Alteromonas.</title>
        <authorList>
            <person name="Lopez-Perez M."/>
            <person name="Rodriguez-Valera F."/>
        </authorList>
    </citation>
    <scope>NUCLEOTIDE SEQUENCE [LARGE SCALE GENOMIC DNA]</scope>
    <source>
        <strain evidence="1 3">LMG 21861</strain>
    </source>
</reference>